<organism evidence="1 2">
    <name type="scientific">Lasius platythorax</name>
    <dbReference type="NCBI Taxonomy" id="488582"/>
    <lineage>
        <taxon>Eukaryota</taxon>
        <taxon>Metazoa</taxon>
        <taxon>Ecdysozoa</taxon>
        <taxon>Arthropoda</taxon>
        <taxon>Hexapoda</taxon>
        <taxon>Insecta</taxon>
        <taxon>Pterygota</taxon>
        <taxon>Neoptera</taxon>
        <taxon>Endopterygota</taxon>
        <taxon>Hymenoptera</taxon>
        <taxon>Apocrita</taxon>
        <taxon>Aculeata</taxon>
        <taxon>Formicoidea</taxon>
        <taxon>Formicidae</taxon>
        <taxon>Formicinae</taxon>
        <taxon>Lasius</taxon>
        <taxon>Lasius</taxon>
    </lineage>
</organism>
<proteinExistence type="predicted"/>
<gene>
    <name evidence="1" type="ORF">LPLAT_LOCUS11030</name>
</gene>
<name>A0AAV2P0U3_9HYME</name>
<evidence type="ECO:0000313" key="2">
    <source>
        <dbReference type="Proteomes" id="UP001497644"/>
    </source>
</evidence>
<protein>
    <submittedName>
        <fullName evidence="1">Uncharacterized protein</fullName>
    </submittedName>
</protein>
<reference evidence="1" key="1">
    <citation type="submission" date="2024-04" db="EMBL/GenBank/DDBJ databases">
        <authorList>
            <consortium name="Molecular Ecology Group"/>
        </authorList>
    </citation>
    <scope>NUCLEOTIDE SEQUENCE</scope>
</reference>
<dbReference type="Proteomes" id="UP001497644">
    <property type="component" value="Chromosome 6"/>
</dbReference>
<keyword evidence="2" id="KW-1185">Reference proteome</keyword>
<dbReference type="AlphaFoldDB" id="A0AAV2P0U3"/>
<accession>A0AAV2P0U3</accession>
<dbReference type="EMBL" id="OZ034829">
    <property type="protein sequence ID" value="CAL1685576.1"/>
    <property type="molecule type" value="Genomic_DNA"/>
</dbReference>
<evidence type="ECO:0000313" key="1">
    <source>
        <dbReference type="EMBL" id="CAL1685576.1"/>
    </source>
</evidence>
<sequence length="117" mass="13347">MVIPKGNLRTVVVVMAGQRPWSLSHTYSDCVCTHPLASRSHEPRRRLCVARLFCLLFREGDPFDETLVRAYHRVLSKTGFRWTAIMYANGHCASRVPEEGETAAVQDERWAGRISYP</sequence>